<protein>
    <recommendedName>
        <fullName evidence="4">DUF4087 domain-containing protein</fullName>
    </recommendedName>
</protein>
<dbReference type="InterPro" id="IPR025145">
    <property type="entry name" value="DUF4087"/>
</dbReference>
<name>A0ABU0ITG9_9CAUL</name>
<keyword evidence="3" id="KW-1185">Reference proteome</keyword>
<dbReference type="Pfam" id="PF13316">
    <property type="entry name" value="DUF4087"/>
    <property type="match status" value="1"/>
</dbReference>
<feature type="signal peptide" evidence="1">
    <location>
        <begin position="1"/>
        <end position="25"/>
    </location>
</feature>
<dbReference type="Proteomes" id="UP001228905">
    <property type="component" value="Unassembled WGS sequence"/>
</dbReference>
<feature type="chain" id="PRO_5046038616" description="DUF4087 domain-containing protein" evidence="1">
    <location>
        <begin position="26"/>
        <end position="130"/>
    </location>
</feature>
<keyword evidence="1" id="KW-0732">Signal</keyword>
<evidence type="ECO:0000256" key="1">
    <source>
        <dbReference type="SAM" id="SignalP"/>
    </source>
</evidence>
<dbReference type="RefSeq" id="WP_307350523.1">
    <property type="nucleotide sequence ID" value="NZ_JAUSVS010000006.1"/>
</dbReference>
<reference evidence="2 3" key="1">
    <citation type="submission" date="2023-07" db="EMBL/GenBank/DDBJ databases">
        <title>Genomic Encyclopedia of Type Strains, Phase IV (KMG-IV): sequencing the most valuable type-strain genomes for metagenomic binning, comparative biology and taxonomic classification.</title>
        <authorList>
            <person name="Goeker M."/>
        </authorList>
    </citation>
    <scope>NUCLEOTIDE SEQUENCE [LARGE SCALE GENOMIC DNA]</scope>
    <source>
        <strain evidence="2 3">DSM 18695</strain>
    </source>
</reference>
<comment type="caution">
    <text evidence="2">The sequence shown here is derived from an EMBL/GenBank/DDBJ whole genome shotgun (WGS) entry which is preliminary data.</text>
</comment>
<organism evidence="2 3">
    <name type="scientific">Caulobacter ginsengisoli</name>
    <dbReference type="NCBI Taxonomy" id="400775"/>
    <lineage>
        <taxon>Bacteria</taxon>
        <taxon>Pseudomonadati</taxon>
        <taxon>Pseudomonadota</taxon>
        <taxon>Alphaproteobacteria</taxon>
        <taxon>Caulobacterales</taxon>
        <taxon>Caulobacteraceae</taxon>
        <taxon>Caulobacter</taxon>
    </lineage>
</organism>
<proteinExistence type="predicted"/>
<evidence type="ECO:0008006" key="4">
    <source>
        <dbReference type="Google" id="ProtNLM"/>
    </source>
</evidence>
<evidence type="ECO:0000313" key="2">
    <source>
        <dbReference type="EMBL" id="MDQ0465303.1"/>
    </source>
</evidence>
<dbReference type="EMBL" id="JAUSVS010000006">
    <property type="protein sequence ID" value="MDQ0465303.1"/>
    <property type="molecule type" value="Genomic_DNA"/>
</dbReference>
<sequence length="130" mass="13939">MRGLALGACAAAALLALAASSAPEAAPRAKPQLRCGWIQNPTPANWWLVDRDGDWTLMTQGSGEDPPEGMESIPDLTGRNWVVTNGAAYGYGCVCMGVDVDRAARRITRIYSVKQKPLSACRADKRLPKP</sequence>
<accession>A0ABU0ITG9</accession>
<evidence type="ECO:0000313" key="3">
    <source>
        <dbReference type="Proteomes" id="UP001228905"/>
    </source>
</evidence>
<gene>
    <name evidence="2" type="ORF">QO010_003090</name>
</gene>